<organism evidence="1 2">
    <name type="scientific">Polystyrenella longa</name>
    <dbReference type="NCBI Taxonomy" id="2528007"/>
    <lineage>
        <taxon>Bacteria</taxon>
        <taxon>Pseudomonadati</taxon>
        <taxon>Planctomycetota</taxon>
        <taxon>Planctomycetia</taxon>
        <taxon>Planctomycetales</taxon>
        <taxon>Planctomycetaceae</taxon>
        <taxon>Polystyrenella</taxon>
    </lineage>
</organism>
<evidence type="ECO:0000313" key="2">
    <source>
        <dbReference type="Proteomes" id="UP000317178"/>
    </source>
</evidence>
<reference evidence="1 2" key="1">
    <citation type="submission" date="2019-02" db="EMBL/GenBank/DDBJ databases">
        <title>Deep-cultivation of Planctomycetes and their phenomic and genomic characterization uncovers novel biology.</title>
        <authorList>
            <person name="Wiegand S."/>
            <person name="Jogler M."/>
            <person name="Boedeker C."/>
            <person name="Pinto D."/>
            <person name="Vollmers J."/>
            <person name="Rivas-Marin E."/>
            <person name="Kohn T."/>
            <person name="Peeters S.H."/>
            <person name="Heuer A."/>
            <person name="Rast P."/>
            <person name="Oberbeckmann S."/>
            <person name="Bunk B."/>
            <person name="Jeske O."/>
            <person name="Meyerdierks A."/>
            <person name="Storesund J.E."/>
            <person name="Kallscheuer N."/>
            <person name="Luecker S."/>
            <person name="Lage O.M."/>
            <person name="Pohl T."/>
            <person name="Merkel B.J."/>
            <person name="Hornburger P."/>
            <person name="Mueller R.-W."/>
            <person name="Bruemmer F."/>
            <person name="Labrenz M."/>
            <person name="Spormann A.M."/>
            <person name="Op den Camp H."/>
            <person name="Overmann J."/>
            <person name="Amann R."/>
            <person name="Jetten M.S.M."/>
            <person name="Mascher T."/>
            <person name="Medema M.H."/>
            <person name="Devos D.P."/>
            <person name="Kaster A.-K."/>
            <person name="Ovreas L."/>
            <person name="Rohde M."/>
            <person name="Galperin M.Y."/>
            <person name="Jogler C."/>
        </authorList>
    </citation>
    <scope>NUCLEOTIDE SEQUENCE [LARGE SCALE GENOMIC DNA]</scope>
    <source>
        <strain evidence="1 2">Pla110</strain>
    </source>
</reference>
<dbReference type="RefSeq" id="WP_144996938.1">
    <property type="nucleotide sequence ID" value="NZ_CP036281.1"/>
</dbReference>
<keyword evidence="2" id="KW-1185">Reference proteome</keyword>
<dbReference type="KEGG" id="plon:Pla110_32640"/>
<dbReference type="Proteomes" id="UP000317178">
    <property type="component" value="Chromosome"/>
</dbReference>
<accession>A0A518CQL7</accession>
<dbReference type="InterPro" id="IPR012348">
    <property type="entry name" value="RNR-like"/>
</dbReference>
<dbReference type="OrthoDB" id="272239at2"/>
<name>A0A518CQL7_9PLAN</name>
<dbReference type="GO" id="GO:0016491">
    <property type="term" value="F:oxidoreductase activity"/>
    <property type="evidence" value="ECO:0007669"/>
    <property type="project" value="InterPro"/>
</dbReference>
<dbReference type="Gene3D" id="1.10.620.20">
    <property type="entry name" value="Ribonucleotide Reductase, subunit A"/>
    <property type="match status" value="1"/>
</dbReference>
<dbReference type="EMBL" id="CP036281">
    <property type="protein sequence ID" value="QDU81522.1"/>
    <property type="molecule type" value="Genomic_DNA"/>
</dbReference>
<proteinExistence type="predicted"/>
<protein>
    <submittedName>
        <fullName evidence="1">YHS domain protein</fullName>
    </submittedName>
</protein>
<gene>
    <name evidence="1" type="ORF">Pla110_32640</name>
</gene>
<evidence type="ECO:0000313" key="1">
    <source>
        <dbReference type="EMBL" id="QDU81522.1"/>
    </source>
</evidence>
<sequence>MNRLFVTSGLMAAMAVAVLTVDAYSKEEKQAELPVALEGNCAVCLLDGDAVVKGTEKYTVEYDGQRYLFPDESTQQKFTKNPAKYAPVLNGDCTVCYEHGGHRPAGKVEHHVAYEGRLYLFPSEGVMKKFTDSPEDFVDADLAYDGNCAVCLIDGGAENPGKAEFTAHYKGMRYQFPNAALQKKFEESPAQYAVKDEAEAKTSSTPKSGKTVSIEGRSACAGCEFKVRPTLNPEELGLAVVVSDTEIYIIEKAHESYSKIYDDRFDSVKLAVKGKVLKKEGRYTWIEPENVTVAQ</sequence>
<dbReference type="AlphaFoldDB" id="A0A518CQL7"/>